<dbReference type="RefSeq" id="WP_130435782.1">
    <property type="nucleotide sequence ID" value="NZ_SGXF01000005.1"/>
</dbReference>
<evidence type="ECO:0000256" key="1">
    <source>
        <dbReference type="SAM" id="Phobius"/>
    </source>
</evidence>
<evidence type="ECO:0000313" key="3">
    <source>
        <dbReference type="Proteomes" id="UP000292927"/>
    </source>
</evidence>
<keyword evidence="3" id="KW-1185">Reference proteome</keyword>
<evidence type="ECO:0000313" key="2">
    <source>
        <dbReference type="EMBL" id="RZS94150.1"/>
    </source>
</evidence>
<gene>
    <name evidence="2" type="ORF">EV209_2518</name>
</gene>
<sequence>MELVIIFAIGVVIGSIITRIINRPLDIGTLRIDTSDPDGPFMFLELSKDVDSVTSKKYVILKVNLKSYISQK</sequence>
<accession>A0A4Q7P400</accession>
<protein>
    <submittedName>
        <fullName evidence="2">Uncharacterized protein</fullName>
    </submittedName>
</protein>
<dbReference type="EMBL" id="SGXF01000005">
    <property type="protein sequence ID" value="RZS94150.1"/>
    <property type="molecule type" value="Genomic_DNA"/>
</dbReference>
<keyword evidence="1" id="KW-0812">Transmembrane</keyword>
<keyword evidence="1" id="KW-0472">Membrane</keyword>
<feature type="transmembrane region" description="Helical" evidence="1">
    <location>
        <begin position="6"/>
        <end position="22"/>
    </location>
</feature>
<dbReference type="OrthoDB" id="2065023at2"/>
<comment type="caution">
    <text evidence="2">The sequence shown here is derived from an EMBL/GenBank/DDBJ whole genome shotgun (WGS) entry which is preliminary data.</text>
</comment>
<proteinExistence type="predicted"/>
<organism evidence="2 3">
    <name type="scientific">Cuneatibacter caecimuris</name>
    <dbReference type="NCBI Taxonomy" id="1796618"/>
    <lineage>
        <taxon>Bacteria</taxon>
        <taxon>Bacillati</taxon>
        <taxon>Bacillota</taxon>
        <taxon>Clostridia</taxon>
        <taxon>Lachnospirales</taxon>
        <taxon>Lachnospiraceae</taxon>
        <taxon>Cuneatibacter</taxon>
    </lineage>
</organism>
<keyword evidence="1" id="KW-1133">Transmembrane helix</keyword>
<dbReference type="Proteomes" id="UP000292927">
    <property type="component" value="Unassembled WGS sequence"/>
</dbReference>
<reference evidence="2 3" key="1">
    <citation type="submission" date="2019-02" db="EMBL/GenBank/DDBJ databases">
        <title>Genomic Encyclopedia of Type Strains, Phase IV (KMG-IV): sequencing the most valuable type-strain genomes for metagenomic binning, comparative biology and taxonomic classification.</title>
        <authorList>
            <person name="Goeker M."/>
        </authorList>
    </citation>
    <scope>NUCLEOTIDE SEQUENCE [LARGE SCALE GENOMIC DNA]</scope>
    <source>
        <strain evidence="2 3">DSM 29486</strain>
    </source>
</reference>
<dbReference type="AlphaFoldDB" id="A0A4Q7P400"/>
<name>A0A4Q7P400_9FIRM</name>